<evidence type="ECO:0000313" key="1">
    <source>
        <dbReference type="EMBL" id="JAH65871.1"/>
    </source>
</evidence>
<protein>
    <submittedName>
        <fullName evidence="1">Uncharacterized protein</fullName>
    </submittedName>
</protein>
<organism evidence="1">
    <name type="scientific">Anguilla anguilla</name>
    <name type="common">European freshwater eel</name>
    <name type="synonym">Muraena anguilla</name>
    <dbReference type="NCBI Taxonomy" id="7936"/>
    <lineage>
        <taxon>Eukaryota</taxon>
        <taxon>Metazoa</taxon>
        <taxon>Chordata</taxon>
        <taxon>Craniata</taxon>
        <taxon>Vertebrata</taxon>
        <taxon>Euteleostomi</taxon>
        <taxon>Actinopterygii</taxon>
        <taxon>Neopterygii</taxon>
        <taxon>Teleostei</taxon>
        <taxon>Anguilliformes</taxon>
        <taxon>Anguillidae</taxon>
        <taxon>Anguilla</taxon>
    </lineage>
</organism>
<reference evidence="1" key="1">
    <citation type="submission" date="2014-11" db="EMBL/GenBank/DDBJ databases">
        <authorList>
            <person name="Amaro Gonzalez C."/>
        </authorList>
    </citation>
    <scope>NUCLEOTIDE SEQUENCE</scope>
</reference>
<proteinExistence type="predicted"/>
<sequence>MGRQVHDVITLSELGNFIVFCLYNLYSYFLKPPFNPSPFLQYFVSS</sequence>
<reference evidence="1" key="2">
    <citation type="journal article" date="2015" name="Fish Shellfish Immunol.">
        <title>Early steps in the European eel (Anguilla anguilla)-Vibrio vulnificus interaction in the gills: Role of the RtxA13 toxin.</title>
        <authorList>
            <person name="Callol A."/>
            <person name="Pajuelo D."/>
            <person name="Ebbesson L."/>
            <person name="Teles M."/>
            <person name="MacKenzie S."/>
            <person name="Amaro C."/>
        </authorList>
    </citation>
    <scope>NUCLEOTIDE SEQUENCE</scope>
</reference>
<dbReference type="AlphaFoldDB" id="A0A0E9UJJ3"/>
<dbReference type="EMBL" id="GBXM01042706">
    <property type="protein sequence ID" value="JAH65871.1"/>
    <property type="molecule type" value="Transcribed_RNA"/>
</dbReference>
<accession>A0A0E9UJJ3</accession>
<name>A0A0E9UJJ3_ANGAN</name>